<evidence type="ECO:0000256" key="2">
    <source>
        <dbReference type="ARBA" id="ARBA00023015"/>
    </source>
</evidence>
<dbReference type="InterPro" id="IPR005119">
    <property type="entry name" value="LysR_subst-bd"/>
</dbReference>
<evidence type="ECO:0000313" key="6">
    <source>
        <dbReference type="EMBL" id="OMG75577.1"/>
    </source>
</evidence>
<proteinExistence type="inferred from homology"/>
<dbReference type="GO" id="GO:0003700">
    <property type="term" value="F:DNA-binding transcription factor activity"/>
    <property type="evidence" value="ECO:0007669"/>
    <property type="project" value="InterPro"/>
</dbReference>
<dbReference type="PANTHER" id="PTHR30419:SF8">
    <property type="entry name" value="NITROGEN ASSIMILATION TRANSCRIPTIONAL ACTIVATOR-RELATED"/>
    <property type="match status" value="1"/>
</dbReference>
<dbReference type="Pfam" id="PF00126">
    <property type="entry name" value="HTH_1"/>
    <property type="match status" value="1"/>
</dbReference>
<accession>A0A1R1JJL8</accession>
<comment type="similarity">
    <text evidence="1">Belongs to the LysR transcriptional regulatory family.</text>
</comment>
<dbReference type="InterPro" id="IPR000847">
    <property type="entry name" value="LysR_HTH_N"/>
</dbReference>
<dbReference type="InterPro" id="IPR036388">
    <property type="entry name" value="WH-like_DNA-bd_sf"/>
</dbReference>
<dbReference type="OrthoDB" id="8629427at2"/>
<dbReference type="SUPFAM" id="SSF53850">
    <property type="entry name" value="Periplasmic binding protein-like II"/>
    <property type="match status" value="1"/>
</dbReference>
<evidence type="ECO:0000259" key="5">
    <source>
        <dbReference type="PROSITE" id="PS50931"/>
    </source>
</evidence>
<keyword evidence="3" id="KW-0238">DNA-binding</keyword>
<dbReference type="RefSeq" id="WP_076416415.1">
    <property type="nucleotide sequence ID" value="NZ_AP028040.1"/>
</dbReference>
<dbReference type="GO" id="GO:0005829">
    <property type="term" value="C:cytosol"/>
    <property type="evidence" value="ECO:0007669"/>
    <property type="project" value="TreeGrafter"/>
</dbReference>
<dbReference type="Gene3D" id="3.40.190.10">
    <property type="entry name" value="Periplasmic binding protein-like II"/>
    <property type="match status" value="2"/>
</dbReference>
<dbReference type="AlphaFoldDB" id="A0A1R1JJL8"/>
<gene>
    <name evidence="6" type="ORF">BIZ92_18620</name>
</gene>
<dbReference type="Proteomes" id="UP000187251">
    <property type="component" value="Unassembled WGS sequence"/>
</dbReference>
<evidence type="ECO:0000256" key="4">
    <source>
        <dbReference type="ARBA" id="ARBA00023163"/>
    </source>
</evidence>
<evidence type="ECO:0000256" key="3">
    <source>
        <dbReference type="ARBA" id="ARBA00023125"/>
    </source>
</evidence>
<dbReference type="PANTHER" id="PTHR30419">
    <property type="entry name" value="HTH-TYPE TRANSCRIPTIONAL REGULATOR YBHD"/>
    <property type="match status" value="1"/>
</dbReference>
<organism evidence="6 7">
    <name type="scientific">Alcaligenes xylosoxydans xylosoxydans</name>
    <name type="common">Achromobacter xylosoxidans</name>
    <dbReference type="NCBI Taxonomy" id="85698"/>
    <lineage>
        <taxon>Bacteria</taxon>
        <taxon>Pseudomonadati</taxon>
        <taxon>Pseudomonadota</taxon>
        <taxon>Betaproteobacteria</taxon>
        <taxon>Burkholderiales</taxon>
        <taxon>Alcaligenaceae</taxon>
        <taxon>Achromobacter</taxon>
    </lineage>
</organism>
<dbReference type="FunFam" id="1.10.10.10:FF:000001">
    <property type="entry name" value="LysR family transcriptional regulator"/>
    <property type="match status" value="1"/>
</dbReference>
<dbReference type="Gene3D" id="1.10.10.10">
    <property type="entry name" value="Winged helix-like DNA-binding domain superfamily/Winged helix DNA-binding domain"/>
    <property type="match status" value="1"/>
</dbReference>
<dbReference type="InterPro" id="IPR050950">
    <property type="entry name" value="HTH-type_LysR_regulators"/>
</dbReference>
<keyword evidence="4" id="KW-0804">Transcription</keyword>
<dbReference type="InterPro" id="IPR036390">
    <property type="entry name" value="WH_DNA-bd_sf"/>
</dbReference>
<reference evidence="6 7" key="1">
    <citation type="submission" date="2016-09" db="EMBL/GenBank/DDBJ databases">
        <title>Phylogenomics of Achromobacter.</title>
        <authorList>
            <person name="Jeukens J."/>
            <person name="Freschi L."/>
            <person name="Vincent A.T."/>
            <person name="Emond-Rheault J.-G."/>
            <person name="Kukavica-Ibrulj I."/>
            <person name="Charette S.J."/>
            <person name="Levesque R.C."/>
        </authorList>
    </citation>
    <scope>NUCLEOTIDE SEQUENCE [LARGE SCALE GENOMIC DNA]</scope>
    <source>
        <strain evidence="6 7">AUS488</strain>
    </source>
</reference>
<evidence type="ECO:0000256" key="1">
    <source>
        <dbReference type="ARBA" id="ARBA00009437"/>
    </source>
</evidence>
<comment type="caution">
    <text evidence="6">The sequence shown here is derived from an EMBL/GenBank/DDBJ whole genome shotgun (WGS) entry which is preliminary data.</text>
</comment>
<dbReference type="PRINTS" id="PR00039">
    <property type="entry name" value="HTHLYSR"/>
</dbReference>
<dbReference type="PROSITE" id="PS50931">
    <property type="entry name" value="HTH_LYSR"/>
    <property type="match status" value="1"/>
</dbReference>
<protein>
    <recommendedName>
        <fullName evidence="5">HTH lysR-type domain-containing protein</fullName>
    </recommendedName>
</protein>
<keyword evidence="2" id="KW-0805">Transcription regulation</keyword>
<name>A0A1R1JJL8_ALCXX</name>
<dbReference type="SUPFAM" id="SSF46785">
    <property type="entry name" value="Winged helix' DNA-binding domain"/>
    <property type="match status" value="1"/>
</dbReference>
<dbReference type="GO" id="GO:0003677">
    <property type="term" value="F:DNA binding"/>
    <property type="evidence" value="ECO:0007669"/>
    <property type="project" value="UniProtKB-KW"/>
</dbReference>
<feature type="domain" description="HTH lysR-type" evidence="5">
    <location>
        <begin position="1"/>
        <end position="58"/>
    </location>
</feature>
<sequence>MRLQHLHLLLSIAETGSLRASADALNVTQPALTKALKQLEQELGTALVVRTPAGVRLAPAGEILAARAATVVREIERAREEVSWHATHGQATVSVGVSPAAALMLAPKAVARFQVRWPKVRVRLMDTLYPTALAQLRSGELDMALGPLPAARPGRDIQARALLDSPQVLAVYAGHPLARSRRLDELRGARWVITGPRKGPGDPAALGTSSWKIDPAQICMECNSFSTLLAVLPQMDAVALMPQRVFEAHGARAGLVALPMRDPLPMTTIHAFFRADGPLSLPAQRLLDAIEAQAQRMRGAGLPGRDGCRGAGPPV</sequence>
<dbReference type="Pfam" id="PF03466">
    <property type="entry name" value="LysR_substrate"/>
    <property type="match status" value="1"/>
</dbReference>
<evidence type="ECO:0000313" key="7">
    <source>
        <dbReference type="Proteomes" id="UP000187251"/>
    </source>
</evidence>
<dbReference type="EMBL" id="MJMN01000065">
    <property type="protein sequence ID" value="OMG75577.1"/>
    <property type="molecule type" value="Genomic_DNA"/>
</dbReference>